<reference evidence="1" key="1">
    <citation type="journal article" date="2019" name="bioRxiv">
        <title>The Genome of the Zebra Mussel, Dreissena polymorpha: A Resource for Invasive Species Research.</title>
        <authorList>
            <person name="McCartney M.A."/>
            <person name="Auch B."/>
            <person name="Kono T."/>
            <person name="Mallez S."/>
            <person name="Zhang Y."/>
            <person name="Obille A."/>
            <person name="Becker A."/>
            <person name="Abrahante J.E."/>
            <person name="Garbe J."/>
            <person name="Badalamenti J.P."/>
            <person name="Herman A."/>
            <person name="Mangelson H."/>
            <person name="Liachko I."/>
            <person name="Sullivan S."/>
            <person name="Sone E.D."/>
            <person name="Koren S."/>
            <person name="Silverstein K.A.T."/>
            <person name="Beckman K.B."/>
            <person name="Gohl D.M."/>
        </authorList>
    </citation>
    <scope>NUCLEOTIDE SEQUENCE</scope>
    <source>
        <strain evidence="1">Duluth1</strain>
        <tissue evidence="1">Whole animal</tissue>
    </source>
</reference>
<dbReference type="AlphaFoldDB" id="A0A9D4D4H6"/>
<gene>
    <name evidence="1" type="ORF">DPMN_043694</name>
</gene>
<protein>
    <submittedName>
        <fullName evidence="1">Uncharacterized protein</fullName>
    </submittedName>
</protein>
<sequence length="87" mass="9539">MCGQLEEGIVFVQNRIMLRISCRTELFNDADFLSQEVKGEELEVRGGEGLSWTGAPAGGTRAVAGPTRYQCWCSAENNNNTVGDRNL</sequence>
<keyword evidence="2" id="KW-1185">Reference proteome</keyword>
<evidence type="ECO:0000313" key="2">
    <source>
        <dbReference type="Proteomes" id="UP000828390"/>
    </source>
</evidence>
<organism evidence="1 2">
    <name type="scientific">Dreissena polymorpha</name>
    <name type="common">Zebra mussel</name>
    <name type="synonym">Mytilus polymorpha</name>
    <dbReference type="NCBI Taxonomy" id="45954"/>
    <lineage>
        <taxon>Eukaryota</taxon>
        <taxon>Metazoa</taxon>
        <taxon>Spiralia</taxon>
        <taxon>Lophotrochozoa</taxon>
        <taxon>Mollusca</taxon>
        <taxon>Bivalvia</taxon>
        <taxon>Autobranchia</taxon>
        <taxon>Heteroconchia</taxon>
        <taxon>Euheterodonta</taxon>
        <taxon>Imparidentia</taxon>
        <taxon>Neoheterodontei</taxon>
        <taxon>Myida</taxon>
        <taxon>Dreissenoidea</taxon>
        <taxon>Dreissenidae</taxon>
        <taxon>Dreissena</taxon>
    </lineage>
</organism>
<evidence type="ECO:0000313" key="1">
    <source>
        <dbReference type="EMBL" id="KAH3737118.1"/>
    </source>
</evidence>
<comment type="caution">
    <text evidence="1">The sequence shown here is derived from an EMBL/GenBank/DDBJ whole genome shotgun (WGS) entry which is preliminary data.</text>
</comment>
<reference evidence="1" key="2">
    <citation type="submission" date="2020-11" db="EMBL/GenBank/DDBJ databases">
        <authorList>
            <person name="McCartney M.A."/>
            <person name="Auch B."/>
            <person name="Kono T."/>
            <person name="Mallez S."/>
            <person name="Becker A."/>
            <person name="Gohl D.M."/>
            <person name="Silverstein K.A.T."/>
            <person name="Koren S."/>
            <person name="Bechman K.B."/>
            <person name="Herman A."/>
            <person name="Abrahante J.E."/>
            <person name="Garbe J."/>
        </authorList>
    </citation>
    <scope>NUCLEOTIDE SEQUENCE</scope>
    <source>
        <strain evidence="1">Duluth1</strain>
        <tissue evidence="1">Whole animal</tissue>
    </source>
</reference>
<dbReference type="Proteomes" id="UP000828390">
    <property type="component" value="Unassembled WGS sequence"/>
</dbReference>
<dbReference type="EMBL" id="JAIWYP010000011">
    <property type="protein sequence ID" value="KAH3737118.1"/>
    <property type="molecule type" value="Genomic_DNA"/>
</dbReference>
<proteinExistence type="predicted"/>
<accession>A0A9D4D4H6</accession>
<name>A0A9D4D4H6_DREPO</name>